<evidence type="ECO:0000313" key="10">
    <source>
        <dbReference type="Proteomes" id="UP000443090"/>
    </source>
</evidence>
<keyword evidence="10" id="KW-1185">Reference proteome</keyword>
<keyword evidence="3" id="KW-0489">Methyltransferase</keyword>
<gene>
    <name evidence="9" type="ORF">LOCC1_G007218</name>
</gene>
<proteinExistence type="predicted"/>
<sequence length="731" mass="84417">MLRLSFSASKPALRTRNLYAHQQCFRFLHQTVVLPAKVKWPPKPIGNTVRQVVTAAERRRRKLASREEAQAEETEEDIIPDDLREALKKSPEMATEEDKQAGEEDGISRPKRRGRTPKKRSAEEQYFQDQLSKSPDRQQLVLQYLQKGYGGARRRKAFGDVRRVNIVGEELCDVILERMKPSLAKHEGCDIIDVNPGAGTWSRKLHEVLKPRTHILMEPDTDLYQPLLQPLLDAKDSKYVLFPKPGVIWAHLERVLSEKHLPHQKALPPDDPRLEQPNDTLLFVANLCYHPKRAFKAFGSLTTLVLHQLMSAIRSHSLFHKYGTVRMLIWVTDEERLTPLPKHVAMRKKASLESEVSCGKIEEVASSGRPVGVFRRDDRIDAEQTLKVLANMEKLGISTPEGRETSMQKHLLEKRDEEGDIPAWVDDGRIGIQFHKVIAELEAKFAAGEFQKYSDIPRSPLPPRNEDLGPGKKLRSRAPFEMTPEWLELAKLRARKKTEENRGDIIYQYALRNDEIMAMQREIYNLKGPEYETRRKELFQLTREFKEDVAKLPGHQTRVMVTTHIDNEHLLRHDPPGLLFDRREVEPLKVERSDFFPHHELALLDFQPQAIWPILRKDYPANYDVFEYIVATLFLFPGQSVEMGLKSLWPGAYEWLVPVCPALTNPYKGGDMDLTRFSVRCLSSEMLKEIMEGWDKWPWRPSRIELLGQLNSYESVDKDDVMKNGDMAYGL</sequence>
<accession>A0A8H8S2I0</accession>
<protein>
    <recommendedName>
        <fullName evidence="2">Mitochondrial transcription factor 1</fullName>
    </recommendedName>
</protein>
<dbReference type="PANTHER" id="PTHR11727">
    <property type="entry name" value="DIMETHYLADENOSINE TRANSFERASE"/>
    <property type="match status" value="1"/>
</dbReference>
<keyword evidence="4" id="KW-0808">Transferase</keyword>
<dbReference type="GO" id="GO:0034246">
    <property type="term" value="F:mitochondrial transcription factor activity"/>
    <property type="evidence" value="ECO:0007669"/>
    <property type="project" value="TreeGrafter"/>
</dbReference>
<reference evidence="9 10" key="1">
    <citation type="submission" date="2018-05" db="EMBL/GenBank/DDBJ databases">
        <title>Genome sequencing and assembly of the regulated plant pathogen Lachnellula willkommii and related sister species for the development of diagnostic species identification markers.</title>
        <authorList>
            <person name="Giroux E."/>
            <person name="Bilodeau G."/>
        </authorList>
    </citation>
    <scope>NUCLEOTIDE SEQUENCE [LARGE SCALE GENOMIC DNA]</scope>
    <source>
        <strain evidence="9 10">CBS 160.35</strain>
    </source>
</reference>
<evidence type="ECO:0000256" key="3">
    <source>
        <dbReference type="ARBA" id="ARBA00022603"/>
    </source>
</evidence>
<feature type="compositionally biased region" description="Acidic residues" evidence="8">
    <location>
        <begin position="70"/>
        <end position="80"/>
    </location>
</feature>
<evidence type="ECO:0000256" key="1">
    <source>
        <dbReference type="ARBA" id="ARBA00004173"/>
    </source>
</evidence>
<keyword evidence="6" id="KW-0694">RNA-binding</keyword>
<dbReference type="Proteomes" id="UP000443090">
    <property type="component" value="Unassembled WGS sequence"/>
</dbReference>
<dbReference type="GO" id="GO:0008168">
    <property type="term" value="F:methyltransferase activity"/>
    <property type="evidence" value="ECO:0007669"/>
    <property type="project" value="UniProtKB-KW"/>
</dbReference>
<feature type="compositionally biased region" description="Basic residues" evidence="8">
    <location>
        <begin position="109"/>
        <end position="119"/>
    </location>
</feature>
<dbReference type="InterPro" id="IPR029063">
    <property type="entry name" value="SAM-dependent_MTases_sf"/>
</dbReference>
<dbReference type="EMBL" id="QGMI01000193">
    <property type="protein sequence ID" value="TVY45434.1"/>
    <property type="molecule type" value="Genomic_DNA"/>
</dbReference>
<dbReference type="InterPro" id="IPR001737">
    <property type="entry name" value="KsgA/Erm"/>
</dbReference>
<feature type="region of interest" description="Disordered" evidence="8">
    <location>
        <begin position="63"/>
        <end position="134"/>
    </location>
</feature>
<name>A0A8H8S2I0_9HELO</name>
<dbReference type="AlphaFoldDB" id="A0A8H8S2I0"/>
<feature type="compositionally biased region" description="Basic and acidic residues" evidence="8">
    <location>
        <begin position="81"/>
        <end position="108"/>
    </location>
</feature>
<dbReference type="GO" id="GO:0005759">
    <property type="term" value="C:mitochondrial matrix"/>
    <property type="evidence" value="ECO:0007669"/>
    <property type="project" value="TreeGrafter"/>
</dbReference>
<evidence type="ECO:0000256" key="8">
    <source>
        <dbReference type="SAM" id="MobiDB-lite"/>
    </source>
</evidence>
<evidence type="ECO:0000256" key="7">
    <source>
        <dbReference type="ARBA" id="ARBA00024915"/>
    </source>
</evidence>
<evidence type="ECO:0000256" key="5">
    <source>
        <dbReference type="ARBA" id="ARBA00022691"/>
    </source>
</evidence>
<comment type="subcellular location">
    <subcellularLocation>
        <location evidence="1">Mitochondrion</location>
    </subcellularLocation>
</comment>
<evidence type="ECO:0000313" key="9">
    <source>
        <dbReference type="EMBL" id="TVY45434.1"/>
    </source>
</evidence>
<organism evidence="9 10">
    <name type="scientific">Lachnellula occidentalis</name>
    <dbReference type="NCBI Taxonomy" id="215460"/>
    <lineage>
        <taxon>Eukaryota</taxon>
        <taxon>Fungi</taxon>
        <taxon>Dikarya</taxon>
        <taxon>Ascomycota</taxon>
        <taxon>Pezizomycotina</taxon>
        <taxon>Leotiomycetes</taxon>
        <taxon>Helotiales</taxon>
        <taxon>Lachnaceae</taxon>
        <taxon>Lachnellula</taxon>
    </lineage>
</organism>
<dbReference type="Gene3D" id="3.40.50.150">
    <property type="entry name" value="Vaccinia Virus protein VP39"/>
    <property type="match status" value="1"/>
</dbReference>
<keyword evidence="5" id="KW-0949">S-adenosyl-L-methionine</keyword>
<dbReference type="SUPFAM" id="SSF53335">
    <property type="entry name" value="S-adenosyl-L-methionine-dependent methyltransferases"/>
    <property type="match status" value="1"/>
</dbReference>
<dbReference type="GO" id="GO:0006391">
    <property type="term" value="P:transcription initiation at mitochondrial promoter"/>
    <property type="evidence" value="ECO:0007669"/>
    <property type="project" value="TreeGrafter"/>
</dbReference>
<evidence type="ECO:0000256" key="4">
    <source>
        <dbReference type="ARBA" id="ARBA00022679"/>
    </source>
</evidence>
<comment type="function">
    <text evidence="7">Mitochondrial transcription factor that confers selective promoter recognition on the core subunit of the yeast mitochondrial RNA polymerase. Interacts with DNA in a non-specific manner.</text>
</comment>
<evidence type="ECO:0000256" key="2">
    <source>
        <dbReference type="ARBA" id="ARBA00013836"/>
    </source>
</evidence>
<dbReference type="PANTHER" id="PTHR11727:SF17">
    <property type="entry name" value="DIMETHYLADENOSINE TRANSFERASE 1, MITOCHONDRIAL"/>
    <property type="match status" value="1"/>
</dbReference>
<dbReference type="GO" id="GO:0034245">
    <property type="term" value="C:mitochondrial DNA-directed RNA polymerase complex"/>
    <property type="evidence" value="ECO:0007669"/>
    <property type="project" value="TreeGrafter"/>
</dbReference>
<comment type="caution">
    <text evidence="9">The sequence shown here is derived from an EMBL/GenBank/DDBJ whole genome shotgun (WGS) entry which is preliminary data.</text>
</comment>
<dbReference type="GO" id="GO:0032259">
    <property type="term" value="P:methylation"/>
    <property type="evidence" value="ECO:0007669"/>
    <property type="project" value="UniProtKB-KW"/>
</dbReference>
<dbReference type="GO" id="GO:0003723">
    <property type="term" value="F:RNA binding"/>
    <property type="evidence" value="ECO:0007669"/>
    <property type="project" value="UniProtKB-KW"/>
</dbReference>
<dbReference type="InterPro" id="IPR023165">
    <property type="entry name" value="rRNA_Ade_diMease-like_C"/>
</dbReference>
<dbReference type="OrthoDB" id="16079at2759"/>
<dbReference type="Gene3D" id="1.10.8.100">
    <property type="entry name" value="Ribosomal RNA adenine dimethylase-like, domain 2"/>
    <property type="match status" value="1"/>
</dbReference>
<evidence type="ECO:0000256" key="6">
    <source>
        <dbReference type="ARBA" id="ARBA00022884"/>
    </source>
</evidence>